<dbReference type="RefSeq" id="WP_061261514.1">
    <property type="nucleotide sequence ID" value="NZ_JBFALK010000014.1"/>
</dbReference>
<dbReference type="InterPro" id="IPR012338">
    <property type="entry name" value="Beta-lactam/transpept-like"/>
</dbReference>
<dbReference type="InterPro" id="IPR001466">
    <property type="entry name" value="Beta-lactam-related"/>
</dbReference>
<reference evidence="3 4" key="1">
    <citation type="submission" date="2024-06" db="EMBL/GenBank/DDBJ databases">
        <title>The Natural Products Discovery Center: Release of the First 8490 Sequenced Strains for Exploring Actinobacteria Biosynthetic Diversity.</title>
        <authorList>
            <person name="Kalkreuter E."/>
            <person name="Kautsar S.A."/>
            <person name="Yang D."/>
            <person name="Bader C.D."/>
            <person name="Teijaro C.N."/>
            <person name="Fluegel L."/>
            <person name="Davis C.M."/>
            <person name="Simpson J.R."/>
            <person name="Lauterbach L."/>
            <person name="Steele A.D."/>
            <person name="Gui C."/>
            <person name="Meng S."/>
            <person name="Li G."/>
            <person name="Viehrig K."/>
            <person name="Ye F."/>
            <person name="Su P."/>
            <person name="Kiefer A.F."/>
            <person name="Nichols A."/>
            <person name="Cepeda A.J."/>
            <person name="Yan W."/>
            <person name="Fan B."/>
            <person name="Jiang Y."/>
            <person name="Adhikari A."/>
            <person name="Zheng C.-J."/>
            <person name="Schuster L."/>
            <person name="Cowan T.M."/>
            <person name="Smanski M.J."/>
            <person name="Chevrette M.G."/>
            <person name="De Carvalho L.P.S."/>
            <person name="Shen B."/>
        </authorList>
    </citation>
    <scope>NUCLEOTIDE SEQUENCE [LARGE SCALE GENOMIC DNA]</scope>
    <source>
        <strain evidence="3 4">NPDC050100</strain>
    </source>
</reference>
<dbReference type="GO" id="GO:0016787">
    <property type="term" value="F:hydrolase activity"/>
    <property type="evidence" value="ECO:0007669"/>
    <property type="project" value="UniProtKB-KW"/>
</dbReference>
<dbReference type="SUPFAM" id="SSF56601">
    <property type="entry name" value="beta-lactamase/transpeptidase-like"/>
    <property type="match status" value="1"/>
</dbReference>
<evidence type="ECO:0000256" key="1">
    <source>
        <dbReference type="SAM" id="SignalP"/>
    </source>
</evidence>
<evidence type="ECO:0000259" key="2">
    <source>
        <dbReference type="Pfam" id="PF00144"/>
    </source>
</evidence>
<feature type="signal peptide" evidence="1">
    <location>
        <begin position="1"/>
        <end position="27"/>
    </location>
</feature>
<accession>A0ABV3GJB8</accession>
<sequence>MLVFRRIAVSAAAAITLIGLLPPYSAAAREQPGDLGAAFRRTLEDTVAAGSVAALAEVRDAGRTYRLAAGKAEYGRPRPAPAAGRFRIASVTKLFTATVVLQLASEGSLRLADPVGKWLPGIVDKADDITLEQLLRHTSGIPDYLPGLLDSSGVVRDPVRTWQDKELVALANRLPRVFEVPGTRFSYSNTNYVLLGMVVEAATGRPYAREVTERVILRARLTRTSAPSDTTRITGPHPRAYAMVGGAVTDITTLNPTILGAAGGIVSTTADLNRFLRALLGGRLLPPAELALMKTPVPGTTYGMGLSTLQTPCGVFYGQAGGIGGYFAATFHRQDGLREVSLAATPYTGKPDQALAALLQRTACA</sequence>
<evidence type="ECO:0000313" key="4">
    <source>
        <dbReference type="Proteomes" id="UP001551675"/>
    </source>
</evidence>
<dbReference type="EC" id="3.1.1.103" evidence="3"/>
<organism evidence="3 4">
    <name type="scientific">Microtetraspora glauca</name>
    <dbReference type="NCBI Taxonomy" id="1996"/>
    <lineage>
        <taxon>Bacteria</taxon>
        <taxon>Bacillati</taxon>
        <taxon>Actinomycetota</taxon>
        <taxon>Actinomycetes</taxon>
        <taxon>Streptosporangiales</taxon>
        <taxon>Streptosporangiaceae</taxon>
        <taxon>Microtetraspora</taxon>
    </lineage>
</organism>
<keyword evidence="4" id="KW-1185">Reference proteome</keyword>
<name>A0ABV3GJB8_MICGL</name>
<proteinExistence type="predicted"/>
<dbReference type="EMBL" id="JBFALK010000014">
    <property type="protein sequence ID" value="MEV0971740.1"/>
    <property type="molecule type" value="Genomic_DNA"/>
</dbReference>
<keyword evidence="1" id="KW-0732">Signal</keyword>
<keyword evidence="3" id="KW-0378">Hydrolase</keyword>
<comment type="caution">
    <text evidence="3">The sequence shown here is derived from an EMBL/GenBank/DDBJ whole genome shotgun (WGS) entry which is preliminary data.</text>
</comment>
<dbReference type="Proteomes" id="UP001551675">
    <property type="component" value="Unassembled WGS sequence"/>
</dbReference>
<dbReference type="PANTHER" id="PTHR46825:SF7">
    <property type="entry name" value="D-ALANYL-D-ALANINE CARBOXYPEPTIDASE"/>
    <property type="match status" value="1"/>
</dbReference>
<feature type="domain" description="Beta-lactamase-related" evidence="2">
    <location>
        <begin position="41"/>
        <end position="330"/>
    </location>
</feature>
<dbReference type="Pfam" id="PF00144">
    <property type="entry name" value="Beta-lactamase"/>
    <property type="match status" value="1"/>
</dbReference>
<evidence type="ECO:0000313" key="3">
    <source>
        <dbReference type="EMBL" id="MEV0971740.1"/>
    </source>
</evidence>
<dbReference type="PANTHER" id="PTHR46825">
    <property type="entry name" value="D-ALANYL-D-ALANINE-CARBOXYPEPTIDASE/ENDOPEPTIDASE AMPH"/>
    <property type="match status" value="1"/>
</dbReference>
<protein>
    <submittedName>
        <fullName evidence="3">Serine hydrolase domain-containing protein</fullName>
        <ecNumber evidence="3">3.1.1.103</ecNumber>
    </submittedName>
</protein>
<gene>
    <name evidence="3" type="ORF">AB0I59_24280</name>
</gene>
<dbReference type="InterPro" id="IPR050491">
    <property type="entry name" value="AmpC-like"/>
</dbReference>
<feature type="chain" id="PRO_5046671750" evidence="1">
    <location>
        <begin position="28"/>
        <end position="365"/>
    </location>
</feature>
<dbReference type="Gene3D" id="3.40.710.10">
    <property type="entry name" value="DD-peptidase/beta-lactamase superfamily"/>
    <property type="match status" value="1"/>
</dbReference>